<proteinExistence type="predicted"/>
<dbReference type="InterPro" id="IPR001173">
    <property type="entry name" value="Glyco_trans_2-like"/>
</dbReference>
<keyword evidence="3" id="KW-1185">Reference proteome</keyword>
<protein>
    <submittedName>
        <fullName evidence="2">Sulfotransferase</fullName>
    </submittedName>
</protein>
<sequence length="584" mass="64156">MNLSPMKLSIVVIMHNMRREAARTLYSLSLAHQIGVKPDDYEVIVIDNGSSAPLDKADVTRFGPQFQYHFHKTASKSPVDAINLGAQMAKGEVLALIVDGARMATPGILHHTLSAFTAYPEAVVCALSWHLGPDVQPKSTQEGYNQTVEDALLEQAAWRGDGYRLFDISTIAPSSGTGFFGDFPVECSWIALSRDRFLDMGGFDPAFQSPGAGSVTMTSATGCCSSPASCRSNCWGKASFIRCTAGSQPMHRPGNVRCRPFTRNTQNCAAHALSPCRCQTRSMSGVCPPQRCRFLNERPDRTHHGDRGLGGSGTRVVAAMLRQAGVFIGEDLNGPLDNLWFTVLFKRRDWTDKPPPASQIVTAIRLFRQAMTLGLAAGLSGPDQALIETLQRDLLPDGAWDSGAKIAQARNLLQSGASPVAMGGPWGWKEPNTHVFLPYLDQLLPDFRYIHIVRDGLDMAFSGNTWQAQNWGHILGLPPDPDVPLPVHQLRYWLAANRRALTYGQTRMQGRFMVIRYEDFCTDPMRYWHLIKALSGGKADSMPPPDLVRPTTIGRAGTNDLSVIPIDLRREVADFQLGLANLQD</sequence>
<dbReference type="Pfam" id="PF13469">
    <property type="entry name" value="Sulfotransfer_3"/>
    <property type="match status" value="1"/>
</dbReference>
<dbReference type="Pfam" id="PF00535">
    <property type="entry name" value="Glycos_transf_2"/>
    <property type="match status" value="1"/>
</dbReference>
<dbReference type="Gene3D" id="3.40.50.300">
    <property type="entry name" value="P-loop containing nucleotide triphosphate hydrolases"/>
    <property type="match status" value="1"/>
</dbReference>
<accession>A0ABW2AZK6</accession>
<evidence type="ECO:0000313" key="3">
    <source>
        <dbReference type="Proteomes" id="UP001596353"/>
    </source>
</evidence>
<dbReference type="InterPro" id="IPR029044">
    <property type="entry name" value="Nucleotide-diphossugar_trans"/>
</dbReference>
<organism evidence="2 3">
    <name type="scientific">Sulfitobacter porphyrae</name>
    <dbReference type="NCBI Taxonomy" id="1246864"/>
    <lineage>
        <taxon>Bacteria</taxon>
        <taxon>Pseudomonadati</taxon>
        <taxon>Pseudomonadota</taxon>
        <taxon>Alphaproteobacteria</taxon>
        <taxon>Rhodobacterales</taxon>
        <taxon>Roseobacteraceae</taxon>
        <taxon>Sulfitobacter</taxon>
    </lineage>
</organism>
<dbReference type="SUPFAM" id="SSF53448">
    <property type="entry name" value="Nucleotide-diphospho-sugar transferases"/>
    <property type="match status" value="1"/>
</dbReference>
<name>A0ABW2AZK6_9RHOB</name>
<comment type="caution">
    <text evidence="2">The sequence shown here is derived from an EMBL/GenBank/DDBJ whole genome shotgun (WGS) entry which is preliminary data.</text>
</comment>
<dbReference type="CDD" id="cd00761">
    <property type="entry name" value="Glyco_tranf_GTA_type"/>
    <property type="match status" value="1"/>
</dbReference>
<dbReference type="Proteomes" id="UP001596353">
    <property type="component" value="Unassembled WGS sequence"/>
</dbReference>
<dbReference type="InterPro" id="IPR027417">
    <property type="entry name" value="P-loop_NTPase"/>
</dbReference>
<dbReference type="EMBL" id="JBHSWG010000001">
    <property type="protein sequence ID" value="MFC6758563.1"/>
    <property type="molecule type" value="Genomic_DNA"/>
</dbReference>
<evidence type="ECO:0000259" key="1">
    <source>
        <dbReference type="Pfam" id="PF00535"/>
    </source>
</evidence>
<dbReference type="Gene3D" id="3.90.550.10">
    <property type="entry name" value="Spore Coat Polysaccharide Biosynthesis Protein SpsA, Chain A"/>
    <property type="match status" value="1"/>
</dbReference>
<reference evidence="3" key="1">
    <citation type="journal article" date="2019" name="Int. J. Syst. Evol. Microbiol.">
        <title>The Global Catalogue of Microorganisms (GCM) 10K type strain sequencing project: providing services to taxonomists for standard genome sequencing and annotation.</title>
        <authorList>
            <consortium name="The Broad Institute Genomics Platform"/>
            <consortium name="The Broad Institute Genome Sequencing Center for Infectious Disease"/>
            <person name="Wu L."/>
            <person name="Ma J."/>
        </authorList>
    </citation>
    <scope>NUCLEOTIDE SEQUENCE [LARGE SCALE GENOMIC DNA]</scope>
    <source>
        <strain evidence="3">CCUG 66188</strain>
    </source>
</reference>
<evidence type="ECO:0000313" key="2">
    <source>
        <dbReference type="EMBL" id="MFC6758563.1"/>
    </source>
</evidence>
<dbReference type="SUPFAM" id="SSF52540">
    <property type="entry name" value="P-loop containing nucleoside triphosphate hydrolases"/>
    <property type="match status" value="1"/>
</dbReference>
<feature type="domain" description="Glycosyltransferase 2-like" evidence="1">
    <location>
        <begin position="9"/>
        <end position="126"/>
    </location>
</feature>
<gene>
    <name evidence="2" type="ORF">ACFQFQ_02050</name>
</gene>